<keyword evidence="5" id="KW-1185">Reference proteome</keyword>
<dbReference type="STRING" id="299467.A0A443S7R1"/>
<dbReference type="PROSITE" id="PS50240">
    <property type="entry name" value="TRYPSIN_DOM"/>
    <property type="match status" value="1"/>
</dbReference>
<evidence type="ECO:0000313" key="4">
    <source>
        <dbReference type="EMBL" id="RWS23596.1"/>
    </source>
</evidence>
<dbReference type="EMBL" id="NCKV01006179">
    <property type="protein sequence ID" value="RWS23596.1"/>
    <property type="molecule type" value="Genomic_DNA"/>
</dbReference>
<evidence type="ECO:0000256" key="1">
    <source>
        <dbReference type="ARBA" id="ARBA00023157"/>
    </source>
</evidence>
<comment type="caution">
    <text evidence="4">The sequence shown here is derived from an EMBL/GenBank/DDBJ whole genome shotgun (WGS) entry which is preliminary data.</text>
</comment>
<dbReference type="PANTHER" id="PTHR24256">
    <property type="entry name" value="TRYPTASE-RELATED"/>
    <property type="match status" value="1"/>
</dbReference>
<dbReference type="PROSITE" id="PS00135">
    <property type="entry name" value="TRYPSIN_SER"/>
    <property type="match status" value="1"/>
</dbReference>
<sequence length="190" mass="21543">MNYHQHAIFATKIELYDESYKDAPDPHDIALLTLKKPVKFNDYVSTICLPDKSFPKHFDNLIVAGWGITSLTDSFSKTLKTSDDLKQSDQFCSEIYPATTFNEDIFMCAKSVNNVCFGDSGGPLMTRKRGSIYVVGIGSFSKQCDYSYPPVFTRVTYYLDWIRAKTIPGAQKCPLYSGTRNPPKRKLRYG</sequence>
<accession>A0A443S7R1</accession>
<evidence type="ECO:0000313" key="5">
    <source>
        <dbReference type="Proteomes" id="UP000288716"/>
    </source>
</evidence>
<dbReference type="InterPro" id="IPR001314">
    <property type="entry name" value="Peptidase_S1A"/>
</dbReference>
<dbReference type="Gene3D" id="2.40.10.10">
    <property type="entry name" value="Trypsin-like serine proteases"/>
    <property type="match status" value="1"/>
</dbReference>
<dbReference type="InterPro" id="IPR001254">
    <property type="entry name" value="Trypsin_dom"/>
</dbReference>
<dbReference type="Pfam" id="PF00089">
    <property type="entry name" value="Trypsin"/>
    <property type="match status" value="1"/>
</dbReference>
<dbReference type="InterPro" id="IPR009003">
    <property type="entry name" value="Peptidase_S1_PA"/>
</dbReference>
<dbReference type="CDD" id="cd00190">
    <property type="entry name" value="Tryp_SPc"/>
    <property type="match status" value="1"/>
</dbReference>
<name>A0A443S7R1_9ACAR</name>
<dbReference type="InterPro" id="IPR051487">
    <property type="entry name" value="Ser/Thr_Proteases_Immune/Dev"/>
</dbReference>
<feature type="domain" description="Peptidase S1" evidence="3">
    <location>
        <begin position="1"/>
        <end position="167"/>
    </location>
</feature>
<protein>
    <submittedName>
        <fullName evidence="4">CLIP-domain serine protease subfamily B-like protein</fullName>
    </submittedName>
</protein>
<dbReference type="GO" id="GO:0004252">
    <property type="term" value="F:serine-type endopeptidase activity"/>
    <property type="evidence" value="ECO:0007669"/>
    <property type="project" value="InterPro"/>
</dbReference>
<proteinExistence type="inferred from homology"/>
<comment type="similarity">
    <text evidence="2">Belongs to the peptidase S1 family. CLIP subfamily.</text>
</comment>
<dbReference type="GO" id="GO:0006508">
    <property type="term" value="P:proteolysis"/>
    <property type="evidence" value="ECO:0007669"/>
    <property type="project" value="UniProtKB-KW"/>
</dbReference>
<dbReference type="PRINTS" id="PR00722">
    <property type="entry name" value="CHYMOTRYPSIN"/>
</dbReference>
<evidence type="ECO:0000256" key="2">
    <source>
        <dbReference type="ARBA" id="ARBA00024195"/>
    </source>
</evidence>
<dbReference type="InterPro" id="IPR043504">
    <property type="entry name" value="Peptidase_S1_PA_chymotrypsin"/>
</dbReference>
<keyword evidence="4" id="KW-0645">Protease</keyword>
<dbReference type="Proteomes" id="UP000288716">
    <property type="component" value="Unassembled WGS sequence"/>
</dbReference>
<dbReference type="InterPro" id="IPR033116">
    <property type="entry name" value="TRYPSIN_SER"/>
</dbReference>
<gene>
    <name evidence="4" type="ORF">B4U80_10447</name>
</gene>
<reference evidence="4 5" key="1">
    <citation type="journal article" date="2018" name="Gigascience">
        <title>Genomes of trombidid mites reveal novel predicted allergens and laterally-transferred genes associated with secondary metabolism.</title>
        <authorList>
            <person name="Dong X."/>
            <person name="Chaisiri K."/>
            <person name="Xia D."/>
            <person name="Armstrong S.D."/>
            <person name="Fang Y."/>
            <person name="Donnelly M.J."/>
            <person name="Kadowaki T."/>
            <person name="McGarry J.W."/>
            <person name="Darby A.C."/>
            <person name="Makepeace B.L."/>
        </authorList>
    </citation>
    <scope>NUCLEOTIDE SEQUENCE [LARGE SCALE GENOMIC DNA]</scope>
    <source>
        <strain evidence="4">UoL-UT</strain>
    </source>
</reference>
<keyword evidence="1" id="KW-1015">Disulfide bond</keyword>
<evidence type="ECO:0000259" key="3">
    <source>
        <dbReference type="PROSITE" id="PS50240"/>
    </source>
</evidence>
<keyword evidence="4" id="KW-0378">Hydrolase</keyword>
<organism evidence="4 5">
    <name type="scientific">Leptotrombidium deliense</name>
    <dbReference type="NCBI Taxonomy" id="299467"/>
    <lineage>
        <taxon>Eukaryota</taxon>
        <taxon>Metazoa</taxon>
        <taxon>Ecdysozoa</taxon>
        <taxon>Arthropoda</taxon>
        <taxon>Chelicerata</taxon>
        <taxon>Arachnida</taxon>
        <taxon>Acari</taxon>
        <taxon>Acariformes</taxon>
        <taxon>Trombidiformes</taxon>
        <taxon>Prostigmata</taxon>
        <taxon>Anystina</taxon>
        <taxon>Parasitengona</taxon>
        <taxon>Trombiculoidea</taxon>
        <taxon>Trombiculidae</taxon>
        <taxon>Leptotrombidium</taxon>
    </lineage>
</organism>
<dbReference type="SUPFAM" id="SSF50494">
    <property type="entry name" value="Trypsin-like serine proteases"/>
    <property type="match status" value="1"/>
</dbReference>
<dbReference type="OrthoDB" id="10051896at2759"/>
<dbReference type="AlphaFoldDB" id="A0A443S7R1"/>
<dbReference type="SMART" id="SM00020">
    <property type="entry name" value="Tryp_SPc"/>
    <property type="match status" value="1"/>
</dbReference>
<dbReference type="VEuPathDB" id="VectorBase:LDEU008445"/>